<dbReference type="GO" id="GO:0032977">
    <property type="term" value="F:membrane insertase activity"/>
    <property type="evidence" value="ECO:0007669"/>
    <property type="project" value="InterPro"/>
</dbReference>
<evidence type="ECO:0000313" key="12">
    <source>
        <dbReference type="EMBL" id="HFX14035.1"/>
    </source>
</evidence>
<keyword evidence="8" id="KW-0143">Chaperone</keyword>
<evidence type="ECO:0000256" key="3">
    <source>
        <dbReference type="ARBA" id="ARBA00022475"/>
    </source>
</evidence>
<evidence type="ECO:0000256" key="2">
    <source>
        <dbReference type="ARBA" id="ARBA00022448"/>
    </source>
</evidence>
<keyword evidence="3" id="KW-1003">Cell membrane</keyword>
<feature type="transmembrane region" description="Helical" evidence="10">
    <location>
        <begin position="92"/>
        <end position="111"/>
    </location>
</feature>
<dbReference type="InterPro" id="IPR001708">
    <property type="entry name" value="YidC/ALB3/OXA1/COX18"/>
</dbReference>
<feature type="transmembrane region" description="Helical" evidence="10">
    <location>
        <begin position="20"/>
        <end position="38"/>
    </location>
</feature>
<evidence type="ECO:0000256" key="9">
    <source>
        <dbReference type="RuleBase" id="RU003945"/>
    </source>
</evidence>
<proteinExistence type="inferred from homology"/>
<evidence type="ECO:0000259" key="11">
    <source>
        <dbReference type="Pfam" id="PF02096"/>
    </source>
</evidence>
<dbReference type="EMBL" id="DTIN01000033">
    <property type="protein sequence ID" value="HFX14035.1"/>
    <property type="molecule type" value="Genomic_DNA"/>
</dbReference>
<dbReference type="AlphaFoldDB" id="A0A7C3MKY6"/>
<comment type="caution">
    <text evidence="12">The sequence shown here is derived from an EMBL/GenBank/DDBJ whole genome shotgun (WGS) entry which is preliminary data.</text>
</comment>
<dbReference type="Pfam" id="PF02096">
    <property type="entry name" value="60KD_IMP"/>
    <property type="match status" value="1"/>
</dbReference>
<sequence>MINALANGLGYLLELFYSWTGNYGVAIIFLVILVRIILYPLTHAQLRSIYLQQKIQPEIKKIQEKFKDDPQEMNKQIMILYQQYRINPMMGCLPLLIQFPILIALYQLLLNYKYTVTPSFLWMSDLTKPDYLLLIIMAIVTYFSGILSSLSSTPEQKRQQQIMNIFTTLLFTGMFLLYKVPAGVMLYWLVSSLFQLLQQYIVFRLHKEG</sequence>
<keyword evidence="7 10" id="KW-0472">Membrane</keyword>
<accession>A0A7C3MKY6</accession>
<dbReference type="GO" id="GO:0051205">
    <property type="term" value="P:protein insertion into membrane"/>
    <property type="evidence" value="ECO:0007669"/>
    <property type="project" value="TreeGrafter"/>
</dbReference>
<keyword evidence="6 10" id="KW-1133">Transmembrane helix</keyword>
<dbReference type="PANTHER" id="PTHR12428:SF65">
    <property type="entry name" value="CYTOCHROME C OXIDASE ASSEMBLY PROTEIN COX18, MITOCHONDRIAL"/>
    <property type="match status" value="1"/>
</dbReference>
<dbReference type="GO" id="GO:0005886">
    <property type="term" value="C:plasma membrane"/>
    <property type="evidence" value="ECO:0007669"/>
    <property type="project" value="UniProtKB-SubCell"/>
</dbReference>
<protein>
    <submittedName>
        <fullName evidence="12">Membrane protein insertase YidC</fullName>
    </submittedName>
</protein>
<dbReference type="InterPro" id="IPR028055">
    <property type="entry name" value="YidC/Oxa/ALB_C"/>
</dbReference>
<feature type="transmembrane region" description="Helical" evidence="10">
    <location>
        <begin position="131"/>
        <end position="150"/>
    </location>
</feature>
<dbReference type="GO" id="GO:0015031">
    <property type="term" value="P:protein transport"/>
    <property type="evidence" value="ECO:0007669"/>
    <property type="project" value="UniProtKB-KW"/>
</dbReference>
<dbReference type="CDD" id="cd20070">
    <property type="entry name" value="5TM_YidC_Alb3"/>
    <property type="match status" value="1"/>
</dbReference>
<dbReference type="PRINTS" id="PR00701">
    <property type="entry name" value="60KDINNERMP"/>
</dbReference>
<evidence type="ECO:0000256" key="10">
    <source>
        <dbReference type="SAM" id="Phobius"/>
    </source>
</evidence>
<evidence type="ECO:0000256" key="7">
    <source>
        <dbReference type="ARBA" id="ARBA00023136"/>
    </source>
</evidence>
<evidence type="ECO:0000256" key="5">
    <source>
        <dbReference type="ARBA" id="ARBA00022927"/>
    </source>
</evidence>
<name>A0A7C3MKY6_DICTH</name>
<keyword evidence="2" id="KW-0813">Transport</keyword>
<evidence type="ECO:0000256" key="6">
    <source>
        <dbReference type="ARBA" id="ARBA00022989"/>
    </source>
</evidence>
<evidence type="ECO:0000256" key="4">
    <source>
        <dbReference type="ARBA" id="ARBA00022692"/>
    </source>
</evidence>
<dbReference type="InterPro" id="IPR047196">
    <property type="entry name" value="YidC_ALB_C"/>
</dbReference>
<evidence type="ECO:0000256" key="8">
    <source>
        <dbReference type="ARBA" id="ARBA00023186"/>
    </source>
</evidence>
<keyword evidence="4 9" id="KW-0812">Transmembrane</keyword>
<keyword evidence="5" id="KW-0653">Protein transport</keyword>
<feature type="domain" description="Membrane insertase YidC/Oxa/ALB C-terminal" evidence="11">
    <location>
        <begin position="23"/>
        <end position="202"/>
    </location>
</feature>
<comment type="subcellular location">
    <subcellularLocation>
        <location evidence="1">Cell membrane</location>
        <topology evidence="1">Multi-pass membrane protein</topology>
    </subcellularLocation>
    <subcellularLocation>
        <location evidence="9">Membrane</location>
        <topology evidence="9">Multi-pass membrane protein</topology>
    </subcellularLocation>
</comment>
<evidence type="ECO:0000256" key="1">
    <source>
        <dbReference type="ARBA" id="ARBA00004651"/>
    </source>
</evidence>
<comment type="similarity">
    <text evidence="9">Belongs to the OXA1/ALB3/YidC family.</text>
</comment>
<feature type="transmembrane region" description="Helical" evidence="10">
    <location>
        <begin position="162"/>
        <end position="178"/>
    </location>
</feature>
<dbReference type="NCBIfam" id="TIGR03592">
    <property type="entry name" value="yidC_oxa1_cterm"/>
    <property type="match status" value="1"/>
</dbReference>
<dbReference type="PANTHER" id="PTHR12428">
    <property type="entry name" value="OXA1"/>
    <property type="match status" value="1"/>
</dbReference>
<gene>
    <name evidence="12" type="ORF">ENW00_07830</name>
</gene>
<reference evidence="12" key="1">
    <citation type="journal article" date="2020" name="mSystems">
        <title>Genome- and Community-Level Interaction Insights into Carbon Utilization and Element Cycling Functions of Hydrothermarchaeota in Hydrothermal Sediment.</title>
        <authorList>
            <person name="Zhou Z."/>
            <person name="Liu Y."/>
            <person name="Xu W."/>
            <person name="Pan J."/>
            <person name="Luo Z.H."/>
            <person name="Li M."/>
        </authorList>
    </citation>
    <scope>NUCLEOTIDE SEQUENCE [LARGE SCALE GENOMIC DNA]</scope>
    <source>
        <strain evidence="12">SpSt-81</strain>
    </source>
</reference>
<organism evidence="12">
    <name type="scientific">Dictyoglomus thermophilum</name>
    <dbReference type="NCBI Taxonomy" id="14"/>
    <lineage>
        <taxon>Bacteria</taxon>
        <taxon>Pseudomonadati</taxon>
        <taxon>Dictyoglomota</taxon>
        <taxon>Dictyoglomia</taxon>
        <taxon>Dictyoglomales</taxon>
        <taxon>Dictyoglomaceae</taxon>
        <taxon>Dictyoglomus</taxon>
    </lineage>
</organism>